<evidence type="ECO:0000256" key="2">
    <source>
        <dbReference type="HAMAP-Rule" id="MF_00984"/>
    </source>
</evidence>
<gene>
    <name evidence="5" type="ORF">SEML1_0098</name>
</gene>
<sequence>MAKGFNKVILMGNLTRDVEVRTTASGQSVANFSLAISRSWRGQDGQQQDQTSFINCVAWGKVGDIIAQYVHKGSPLLVSGRLDQRSYQDKDGNKRSAVEVVVEDFNFVGSGRSDNSSPSAPSSNQSTNSKSQDVVIEDIDDKPIDLSEIPF</sequence>
<dbReference type="InterPro" id="IPR000424">
    <property type="entry name" value="Primosome_PriB/ssb"/>
</dbReference>
<dbReference type="InterPro" id="IPR012340">
    <property type="entry name" value="NA-bd_OB-fold"/>
</dbReference>
<dbReference type="PANTHER" id="PTHR10302">
    <property type="entry name" value="SINGLE-STRANDED DNA-BINDING PROTEIN"/>
    <property type="match status" value="1"/>
</dbReference>
<reference evidence="5 6" key="1">
    <citation type="journal article" date="2023" name="Cell">
        <title>Genetic manipulation of Patescibacteria provides mechanistic insights into microbial dark matter and the epibiotic lifestyle.</title>
        <authorList>
            <person name="Wang Y."/>
            <person name="Gallagher L.A."/>
            <person name="Andrade P.A."/>
            <person name="Liu A."/>
            <person name="Humphreys I.R."/>
            <person name="Turkarslan S."/>
            <person name="Cutler K.J."/>
            <person name="Arrieta-Ortiz M.L."/>
            <person name="Li Y."/>
            <person name="Radey M.C."/>
            <person name="McLean J.S."/>
            <person name="Cong Q."/>
            <person name="Baker D."/>
            <person name="Baliga N.S."/>
            <person name="Peterson S.B."/>
            <person name="Mougous J.D."/>
        </authorList>
    </citation>
    <scope>NUCLEOTIDE SEQUENCE [LARGE SCALE GENOMIC DNA]</scope>
    <source>
        <strain evidence="5 6">ML1</strain>
    </source>
</reference>
<dbReference type="PIRSF" id="PIRSF002070">
    <property type="entry name" value="SSB"/>
    <property type="match status" value="1"/>
</dbReference>
<evidence type="ECO:0000256" key="4">
    <source>
        <dbReference type="SAM" id="MobiDB-lite"/>
    </source>
</evidence>
<dbReference type="PANTHER" id="PTHR10302:SF27">
    <property type="entry name" value="SINGLE-STRANDED DNA-BINDING PROTEIN"/>
    <property type="match status" value="1"/>
</dbReference>
<dbReference type="PROSITE" id="PS50935">
    <property type="entry name" value="SSB"/>
    <property type="match status" value="1"/>
</dbReference>
<dbReference type="Pfam" id="PF00436">
    <property type="entry name" value="SSB"/>
    <property type="match status" value="1"/>
</dbReference>
<dbReference type="RefSeq" id="WP_376754111.1">
    <property type="nucleotide sequence ID" value="NZ_CP124550.1"/>
</dbReference>
<proteinExistence type="inferred from homology"/>
<dbReference type="CDD" id="cd04496">
    <property type="entry name" value="SSB_OBF"/>
    <property type="match status" value="1"/>
</dbReference>
<evidence type="ECO:0000313" key="6">
    <source>
        <dbReference type="Proteomes" id="UP001177295"/>
    </source>
</evidence>
<dbReference type="Proteomes" id="UP001177295">
    <property type="component" value="Chromosome"/>
</dbReference>
<dbReference type="GO" id="GO:0003677">
    <property type="term" value="F:DNA binding"/>
    <property type="evidence" value="ECO:0007669"/>
    <property type="project" value="UniProtKB-KW"/>
</dbReference>
<dbReference type="Gene3D" id="2.40.50.140">
    <property type="entry name" value="Nucleic acid-binding proteins"/>
    <property type="match status" value="1"/>
</dbReference>
<keyword evidence="1 2" id="KW-0238">DNA-binding</keyword>
<comment type="caution">
    <text evidence="2">Lacks conserved residue(s) required for the propagation of feature annotation.</text>
</comment>
<dbReference type="InterPro" id="IPR011344">
    <property type="entry name" value="ssDNA-bd"/>
</dbReference>
<feature type="compositionally biased region" description="Low complexity" evidence="4">
    <location>
        <begin position="110"/>
        <end position="131"/>
    </location>
</feature>
<evidence type="ECO:0000256" key="1">
    <source>
        <dbReference type="ARBA" id="ARBA00023125"/>
    </source>
</evidence>
<organism evidence="5 6">
    <name type="scientific">Candidatus Southlakia epibionticum</name>
    <dbReference type="NCBI Taxonomy" id="3043284"/>
    <lineage>
        <taxon>Bacteria</taxon>
        <taxon>Candidatus Saccharimonadota</taxon>
        <taxon>Candidatus Saccharimonadia</taxon>
        <taxon>Candidatus Saccharimonadales</taxon>
        <taxon>Candidatus Saccharimonadaceae</taxon>
        <taxon>Candidatus Southlakia</taxon>
    </lineage>
</organism>
<evidence type="ECO:0000313" key="5">
    <source>
        <dbReference type="EMBL" id="WIO45738.1"/>
    </source>
</evidence>
<name>A0ABY8WWX1_9BACT</name>
<dbReference type="NCBIfam" id="TIGR00621">
    <property type="entry name" value="ssb"/>
    <property type="match status" value="1"/>
</dbReference>
<feature type="region of interest" description="Disordered" evidence="4">
    <location>
        <begin position="109"/>
        <end position="151"/>
    </location>
</feature>
<dbReference type="SUPFAM" id="SSF50249">
    <property type="entry name" value="Nucleic acid-binding proteins"/>
    <property type="match status" value="1"/>
</dbReference>
<accession>A0ABY8WWX1</accession>
<keyword evidence="6" id="KW-1185">Reference proteome</keyword>
<dbReference type="EMBL" id="CP124550">
    <property type="protein sequence ID" value="WIO45738.1"/>
    <property type="molecule type" value="Genomic_DNA"/>
</dbReference>
<dbReference type="HAMAP" id="MF_00984">
    <property type="entry name" value="SSB"/>
    <property type="match status" value="1"/>
</dbReference>
<protein>
    <recommendedName>
        <fullName evidence="2 3">Single-stranded DNA-binding protein</fullName>
        <shortName evidence="2">SSB</shortName>
    </recommendedName>
</protein>
<evidence type="ECO:0000256" key="3">
    <source>
        <dbReference type="PIRNR" id="PIRNR002070"/>
    </source>
</evidence>
<comment type="subunit">
    <text evidence="2">Homotetramer.</text>
</comment>